<dbReference type="EMBL" id="SHBM01000036">
    <property type="protein sequence ID" value="RZO16921.1"/>
    <property type="molecule type" value="Genomic_DNA"/>
</dbReference>
<evidence type="ECO:0000313" key="2">
    <source>
        <dbReference type="Proteomes" id="UP000318359"/>
    </source>
</evidence>
<comment type="caution">
    <text evidence="1">The sequence shown here is derived from an EMBL/GenBank/DDBJ whole genome shotgun (WGS) entry which is preliminary data.</text>
</comment>
<dbReference type="AlphaFoldDB" id="A0A520M6U9"/>
<name>A0A520M6U9_9GAMM</name>
<dbReference type="Pfam" id="PF09526">
    <property type="entry name" value="DUF2387"/>
    <property type="match status" value="1"/>
</dbReference>
<dbReference type="Proteomes" id="UP000318359">
    <property type="component" value="Unassembled WGS sequence"/>
</dbReference>
<dbReference type="SUPFAM" id="SSF57783">
    <property type="entry name" value="Zinc beta-ribbon"/>
    <property type="match status" value="1"/>
</dbReference>
<protein>
    <submittedName>
        <fullName evidence="1">Uncharacterized protein</fullName>
    </submittedName>
</protein>
<gene>
    <name evidence="1" type="ORF">EVB00_02565</name>
</gene>
<reference evidence="1 2" key="1">
    <citation type="submission" date="2019-02" db="EMBL/GenBank/DDBJ databases">
        <title>Prokaryotic population dynamics and viral predation in marine succession experiment using metagenomics: the confinement effect.</title>
        <authorList>
            <person name="Haro-Moreno J.M."/>
            <person name="Rodriguez-Valera F."/>
            <person name="Lopez-Perez M."/>
        </authorList>
    </citation>
    <scope>NUCLEOTIDE SEQUENCE [LARGE SCALE GENOMIC DNA]</scope>
    <source>
        <strain evidence="1">MED-G167</strain>
    </source>
</reference>
<organism evidence="1 2">
    <name type="scientific">SAR86 cluster bacterium</name>
    <dbReference type="NCBI Taxonomy" id="2030880"/>
    <lineage>
        <taxon>Bacteria</taxon>
        <taxon>Pseudomonadati</taxon>
        <taxon>Pseudomonadota</taxon>
        <taxon>Gammaproteobacteria</taxon>
        <taxon>SAR86 cluster</taxon>
    </lineage>
</organism>
<accession>A0A520M6U9</accession>
<evidence type="ECO:0000313" key="1">
    <source>
        <dbReference type="EMBL" id="RZO16921.1"/>
    </source>
</evidence>
<dbReference type="InterPro" id="IPR012658">
    <property type="entry name" value="YheV"/>
</dbReference>
<proteinExistence type="predicted"/>
<sequence>MNKFIKFIAGAICPKCAETDSIAIHKNDDEIYCVKCGYKEFRPGSKKDIFNKSENKIINTKEI</sequence>